<keyword evidence="2" id="KW-0479">Metal-binding</keyword>
<evidence type="ECO:0000256" key="2">
    <source>
        <dbReference type="ARBA" id="ARBA00022723"/>
    </source>
</evidence>
<feature type="compositionally biased region" description="Polar residues" evidence="6">
    <location>
        <begin position="93"/>
        <end position="102"/>
    </location>
</feature>
<feature type="region of interest" description="Disordered" evidence="6">
    <location>
        <begin position="1"/>
        <end position="34"/>
    </location>
</feature>
<dbReference type="Gene3D" id="4.10.240.10">
    <property type="entry name" value="Zn(2)-C6 fungal-type DNA-binding domain"/>
    <property type="match status" value="1"/>
</dbReference>
<dbReference type="Pfam" id="PF00172">
    <property type="entry name" value="Zn_clus"/>
    <property type="match status" value="1"/>
</dbReference>
<evidence type="ECO:0000259" key="7">
    <source>
        <dbReference type="Pfam" id="PF00172"/>
    </source>
</evidence>
<reference evidence="8 9" key="1">
    <citation type="submission" date="2023-04" db="EMBL/GenBank/DDBJ databases">
        <title>Colletotrichum tabacum stain YC1 causing leaf anthracnose on Nicotiana tabacum(L.) cv.</title>
        <authorList>
            <person name="Ji Z."/>
            <person name="Wang M."/>
            <person name="Zhang J."/>
            <person name="Wang N."/>
            <person name="Zhou Z."/>
        </authorList>
    </citation>
    <scope>NUCLEOTIDE SEQUENCE [LARGE SCALE GENOMIC DNA]</scope>
    <source>
        <strain evidence="8 9">YC1</strain>
    </source>
</reference>
<dbReference type="GO" id="GO:0005634">
    <property type="term" value="C:nucleus"/>
    <property type="evidence" value="ECO:0007669"/>
    <property type="project" value="UniProtKB-SubCell"/>
</dbReference>
<keyword evidence="3" id="KW-0805">Transcription regulation</keyword>
<dbReference type="GO" id="GO:0008270">
    <property type="term" value="F:zinc ion binding"/>
    <property type="evidence" value="ECO:0007669"/>
    <property type="project" value="InterPro"/>
</dbReference>
<accession>A0AAV9T7V8</accession>
<dbReference type="InterPro" id="IPR001138">
    <property type="entry name" value="Zn2Cys6_DnaBD"/>
</dbReference>
<organism evidence="8 9">
    <name type="scientific">Colletotrichum tabaci</name>
    <dbReference type="NCBI Taxonomy" id="1209068"/>
    <lineage>
        <taxon>Eukaryota</taxon>
        <taxon>Fungi</taxon>
        <taxon>Dikarya</taxon>
        <taxon>Ascomycota</taxon>
        <taxon>Pezizomycotina</taxon>
        <taxon>Sordariomycetes</taxon>
        <taxon>Hypocreomycetidae</taxon>
        <taxon>Glomerellales</taxon>
        <taxon>Glomerellaceae</taxon>
        <taxon>Colletotrichum</taxon>
        <taxon>Colletotrichum destructivum species complex</taxon>
    </lineage>
</organism>
<protein>
    <submittedName>
        <fullName evidence="8">C6 transcription factor</fullName>
    </submittedName>
</protein>
<dbReference type="PANTHER" id="PTHR47338:SF9">
    <property type="entry name" value="ZN(II)2CYS6 TRANSCRIPTION FACTOR (EUROFUNG)"/>
    <property type="match status" value="1"/>
</dbReference>
<comment type="caution">
    <text evidence="8">The sequence shown here is derived from an EMBL/GenBank/DDBJ whole genome shotgun (WGS) entry which is preliminary data.</text>
</comment>
<feature type="region of interest" description="Disordered" evidence="6">
    <location>
        <begin position="51"/>
        <end position="71"/>
    </location>
</feature>
<dbReference type="CDD" id="cd00067">
    <property type="entry name" value="GAL4"/>
    <property type="match status" value="1"/>
</dbReference>
<keyword evidence="9" id="KW-1185">Reference proteome</keyword>
<dbReference type="PANTHER" id="PTHR47338">
    <property type="entry name" value="ZN(II)2CYS6 TRANSCRIPTION FACTOR (EUROFUNG)-RELATED"/>
    <property type="match status" value="1"/>
</dbReference>
<dbReference type="AlphaFoldDB" id="A0AAV9T7V8"/>
<name>A0AAV9T7V8_9PEZI</name>
<feature type="domain" description="Zn(2)-C6 fungal-type" evidence="7">
    <location>
        <begin position="25"/>
        <end position="51"/>
    </location>
</feature>
<evidence type="ECO:0000256" key="3">
    <source>
        <dbReference type="ARBA" id="ARBA00023015"/>
    </source>
</evidence>
<evidence type="ECO:0000313" key="8">
    <source>
        <dbReference type="EMBL" id="KAK6213463.1"/>
    </source>
</evidence>
<dbReference type="GO" id="GO:0000981">
    <property type="term" value="F:DNA-binding transcription factor activity, RNA polymerase II-specific"/>
    <property type="evidence" value="ECO:0007669"/>
    <property type="project" value="InterPro"/>
</dbReference>
<evidence type="ECO:0000256" key="1">
    <source>
        <dbReference type="ARBA" id="ARBA00004123"/>
    </source>
</evidence>
<evidence type="ECO:0000256" key="4">
    <source>
        <dbReference type="ARBA" id="ARBA00023163"/>
    </source>
</evidence>
<proteinExistence type="predicted"/>
<dbReference type="InterPro" id="IPR050815">
    <property type="entry name" value="TF_fung"/>
</dbReference>
<gene>
    <name evidence="8" type="ORF">QIS74_09465</name>
</gene>
<dbReference type="CDD" id="cd12148">
    <property type="entry name" value="fungal_TF_MHR"/>
    <property type="match status" value="1"/>
</dbReference>
<feature type="region of interest" description="Disordered" evidence="6">
    <location>
        <begin position="89"/>
        <end position="160"/>
    </location>
</feature>
<dbReference type="InterPro" id="IPR036864">
    <property type="entry name" value="Zn2-C6_fun-type_DNA-bd_sf"/>
</dbReference>
<evidence type="ECO:0000313" key="9">
    <source>
        <dbReference type="Proteomes" id="UP001327957"/>
    </source>
</evidence>
<dbReference type="EMBL" id="JASAOK010000044">
    <property type="protein sequence ID" value="KAK6213463.1"/>
    <property type="molecule type" value="Genomic_DNA"/>
</dbReference>
<keyword evidence="5" id="KW-0539">Nucleus</keyword>
<keyword evidence="4" id="KW-0804">Transcription</keyword>
<feature type="compositionally biased region" description="Polar residues" evidence="6">
    <location>
        <begin position="146"/>
        <end position="155"/>
    </location>
</feature>
<dbReference type="Proteomes" id="UP001327957">
    <property type="component" value="Unassembled WGS sequence"/>
</dbReference>
<sequence>MPVGAKLPFHHIDGPNSLTKPHGSRKKSRCPGERPTCSFCERLGQRCVYNTPGEVPDTQQQTRRNSDMESRLASLEHKMDRLIEHLIPKPQPLEQSAPTHQVSSEKRAAPPADPGPDSNAGPVPRSPRCVTGPARDTITRERHTTSTDPQDSPLSSPADAGLTETGRRYLLWIHGQPITLFAEDTFLPSLPSRDPELILALEALVLRYPPGSLTSQVARQLEGKARESRRVVMDRVTEGRVELSTLQSLCLLNMFDFASGHVTQSGLDLAIASHLAHSIPPSANPANAQERAHCLRSIAVLQNLQGCCTIPAAPSSSSSSSSSSTSYSFPALSAGSTTTVPYCSLPEPPPDDPPSPEKAISAAAADFSVVWRMAQTYAAAAAVAPDAPPPWDSRSDYSRVLQCHHDMDCRAPQRFRFATNRIDRRDPAELRARRRYWMPFLLIQFVHETVPCLLNHPFLLSRRLRHLRHTMPVHFIQQSFESLSRTAGWVVFFLDVLETKALAAPPDPVVAHCVVVVATIHLQHSFVSDPVLRGKATTGFDKCMRFLERMGAVWPCVANMANNLRKLQNSIVVKPAPDRDGHTSPQNPSFSIDTRLLGDLLVYDRAGRPDAGRDQSVFGPTLRSDTDDARTVIPIPGDADAAEFDLVGSAGISAHKAVPDSAAVYAPDEEIASAAAVVPETSASADLGEDARGPSFEDIFFDGAWPLGDPADRFFEANDYGRAIDDWLNLDC</sequence>
<evidence type="ECO:0000256" key="6">
    <source>
        <dbReference type="SAM" id="MobiDB-lite"/>
    </source>
</evidence>
<dbReference type="SUPFAM" id="SSF57701">
    <property type="entry name" value="Zn2/Cys6 DNA-binding domain"/>
    <property type="match status" value="1"/>
</dbReference>
<evidence type="ECO:0000256" key="5">
    <source>
        <dbReference type="ARBA" id="ARBA00023242"/>
    </source>
</evidence>
<comment type="subcellular location">
    <subcellularLocation>
        <location evidence="1">Nucleus</location>
    </subcellularLocation>
</comment>